<protein>
    <submittedName>
        <fullName evidence="2">Uncharacterized protein</fullName>
    </submittedName>
</protein>
<name>A0AAV5TZ67_9BILA</name>
<feature type="non-terminal residue" evidence="2">
    <location>
        <position position="76"/>
    </location>
</feature>
<gene>
    <name evidence="2" type="ORF">PENTCL1PPCAC_21726</name>
</gene>
<evidence type="ECO:0000313" key="2">
    <source>
        <dbReference type="EMBL" id="GMS99551.1"/>
    </source>
</evidence>
<feature type="signal peptide" evidence="1">
    <location>
        <begin position="1"/>
        <end position="26"/>
    </location>
</feature>
<dbReference type="AlphaFoldDB" id="A0AAV5TZ67"/>
<organism evidence="2 3">
    <name type="scientific">Pristionchus entomophagus</name>
    <dbReference type="NCBI Taxonomy" id="358040"/>
    <lineage>
        <taxon>Eukaryota</taxon>
        <taxon>Metazoa</taxon>
        <taxon>Ecdysozoa</taxon>
        <taxon>Nematoda</taxon>
        <taxon>Chromadorea</taxon>
        <taxon>Rhabditida</taxon>
        <taxon>Rhabditina</taxon>
        <taxon>Diplogasteromorpha</taxon>
        <taxon>Diplogasteroidea</taxon>
        <taxon>Neodiplogasteridae</taxon>
        <taxon>Pristionchus</taxon>
    </lineage>
</organism>
<sequence>SNLFVRGKSEFLLISLLFALHFDVEEQCSIVTHDLKRFIQSLRHFYRKSVLARIAINSFPIVEHLQLDHILADSLQ</sequence>
<accession>A0AAV5TZ67</accession>
<keyword evidence="3" id="KW-1185">Reference proteome</keyword>
<evidence type="ECO:0000256" key="1">
    <source>
        <dbReference type="SAM" id="SignalP"/>
    </source>
</evidence>
<proteinExistence type="predicted"/>
<feature type="non-terminal residue" evidence="2">
    <location>
        <position position="1"/>
    </location>
</feature>
<reference evidence="2" key="1">
    <citation type="submission" date="2023-10" db="EMBL/GenBank/DDBJ databases">
        <title>Genome assembly of Pristionchus species.</title>
        <authorList>
            <person name="Yoshida K."/>
            <person name="Sommer R.J."/>
        </authorList>
    </citation>
    <scope>NUCLEOTIDE SEQUENCE</scope>
    <source>
        <strain evidence="2">RS0144</strain>
    </source>
</reference>
<keyword evidence="1" id="KW-0732">Signal</keyword>
<dbReference type="Proteomes" id="UP001432027">
    <property type="component" value="Unassembled WGS sequence"/>
</dbReference>
<feature type="chain" id="PRO_5043663640" evidence="1">
    <location>
        <begin position="27"/>
        <end position="76"/>
    </location>
</feature>
<comment type="caution">
    <text evidence="2">The sequence shown here is derived from an EMBL/GenBank/DDBJ whole genome shotgun (WGS) entry which is preliminary data.</text>
</comment>
<evidence type="ECO:0000313" key="3">
    <source>
        <dbReference type="Proteomes" id="UP001432027"/>
    </source>
</evidence>
<dbReference type="EMBL" id="BTSX01000005">
    <property type="protein sequence ID" value="GMS99551.1"/>
    <property type="molecule type" value="Genomic_DNA"/>
</dbReference>